<dbReference type="Gene3D" id="1.20.1550.10">
    <property type="entry name" value="DsbB-like"/>
    <property type="match status" value="1"/>
</dbReference>
<comment type="caution">
    <text evidence="14">Lacks conserved residue(s) required for the propagation of feature annotation.</text>
</comment>
<comment type="similarity">
    <text evidence="2 14">Belongs to the DsbB family.</text>
</comment>
<keyword evidence="17" id="KW-1185">Reference proteome</keyword>
<dbReference type="PATRIC" id="fig|1349767.4.peg.1782"/>
<keyword evidence="9 14" id="KW-0560">Oxidoreductase</keyword>
<organism evidence="16 17">
    <name type="scientific">Janthinobacterium agaricidamnosum NBRC 102515 = DSM 9628</name>
    <dbReference type="NCBI Taxonomy" id="1349767"/>
    <lineage>
        <taxon>Bacteria</taxon>
        <taxon>Pseudomonadati</taxon>
        <taxon>Pseudomonadota</taxon>
        <taxon>Betaproteobacteria</taxon>
        <taxon>Burkholderiales</taxon>
        <taxon>Oxalobacteraceae</taxon>
        <taxon>Janthinobacterium</taxon>
    </lineage>
</organism>
<feature type="topological domain" description="Cytoplasmic" evidence="14">
    <location>
        <begin position="1"/>
        <end position="7"/>
    </location>
</feature>
<sequence>MKSSRNLLLLIAAACIGLLGVAMYLQHVVDMLPCPLCVIQRYIFLGIAIVCLIGAARQPQVGAGLGFLGALGGLGVSGKHLYILAHPGLSCGIDPLETSLNKIFTAQYLPFIFKADGLCEDATAPFFGLSIPQWAFVWFAIFAIGTLWLLLRRKK</sequence>
<feature type="topological domain" description="Periplasmic" evidence="14">
    <location>
        <begin position="25"/>
        <end position="42"/>
    </location>
</feature>
<feature type="topological domain" description="Periplasmic" evidence="14">
    <location>
        <begin position="79"/>
        <end position="133"/>
    </location>
</feature>
<evidence type="ECO:0000256" key="4">
    <source>
        <dbReference type="ARBA" id="ARBA00022475"/>
    </source>
</evidence>
<keyword evidence="8 14" id="KW-1133">Transmembrane helix</keyword>
<evidence type="ECO:0000256" key="12">
    <source>
        <dbReference type="ARBA" id="ARBA00023186"/>
    </source>
</evidence>
<evidence type="ECO:0000256" key="14">
    <source>
        <dbReference type="HAMAP-Rule" id="MF_00286"/>
    </source>
</evidence>
<comment type="function">
    <text evidence="14">Required for disulfide bond formation in some periplasmic proteins. Acts by oxidizing the DsbA protein.</text>
</comment>
<reference evidence="16 17" key="1">
    <citation type="journal article" date="2015" name="Genome Announc.">
        <title>Genome Sequence of Mushroom Soft-Rot Pathogen Janthinobacterium agaricidamnosum.</title>
        <authorList>
            <person name="Graupner K."/>
            <person name="Lackner G."/>
            <person name="Hertweck C."/>
        </authorList>
    </citation>
    <scope>NUCLEOTIDE SEQUENCE [LARGE SCALE GENOMIC DNA]</scope>
    <source>
        <strain evidence="17">NBRC 102515 / DSM 9628</strain>
    </source>
</reference>
<evidence type="ECO:0000256" key="13">
    <source>
        <dbReference type="ARBA" id="ARBA00023284"/>
    </source>
</evidence>
<dbReference type="STRING" id="1349767.GJA_5180"/>
<evidence type="ECO:0000256" key="8">
    <source>
        <dbReference type="ARBA" id="ARBA00022989"/>
    </source>
</evidence>
<keyword evidence="4 14" id="KW-1003">Cell membrane</keyword>
<keyword evidence="5" id="KW-0997">Cell inner membrane</keyword>
<feature type="transmembrane region" description="Helical" evidence="15">
    <location>
        <begin position="131"/>
        <end position="151"/>
    </location>
</feature>
<keyword evidence="10 14" id="KW-0472">Membrane</keyword>
<dbReference type="AlphaFoldDB" id="W0VEL1"/>
<name>W0VEL1_9BURK</name>
<evidence type="ECO:0000256" key="5">
    <source>
        <dbReference type="ARBA" id="ARBA00022519"/>
    </source>
</evidence>
<keyword evidence="6 14" id="KW-0812">Transmembrane</keyword>
<dbReference type="GO" id="GO:0009055">
    <property type="term" value="F:electron transfer activity"/>
    <property type="evidence" value="ECO:0007669"/>
    <property type="project" value="UniProtKB-UniRule"/>
</dbReference>
<evidence type="ECO:0000256" key="1">
    <source>
        <dbReference type="ARBA" id="ARBA00004429"/>
    </source>
</evidence>
<keyword evidence="12 14" id="KW-0143">Chaperone</keyword>
<dbReference type="InterPro" id="IPR022920">
    <property type="entry name" value="Disulphide_bond_form_DsbB"/>
</dbReference>
<evidence type="ECO:0000256" key="2">
    <source>
        <dbReference type="ARBA" id="ARBA00008823"/>
    </source>
</evidence>
<dbReference type="InterPro" id="IPR050183">
    <property type="entry name" value="DsbB"/>
</dbReference>
<dbReference type="PANTHER" id="PTHR36570">
    <property type="entry name" value="DISULFIDE BOND FORMATION PROTEIN B"/>
    <property type="match status" value="1"/>
</dbReference>
<keyword evidence="7 14" id="KW-0249">Electron transport</keyword>
<keyword evidence="13 14" id="KW-0676">Redox-active center</keyword>
<dbReference type="GO" id="GO:0015035">
    <property type="term" value="F:protein-disulfide reductase activity"/>
    <property type="evidence" value="ECO:0007669"/>
    <property type="project" value="UniProtKB-UniRule"/>
</dbReference>
<dbReference type="GO" id="GO:0005886">
    <property type="term" value="C:plasma membrane"/>
    <property type="evidence" value="ECO:0007669"/>
    <property type="project" value="UniProtKB-SubCell"/>
</dbReference>
<evidence type="ECO:0000256" key="9">
    <source>
        <dbReference type="ARBA" id="ARBA00023002"/>
    </source>
</evidence>
<proteinExistence type="inferred from homology"/>
<dbReference type="InterPro" id="IPR023380">
    <property type="entry name" value="DsbB-like_sf"/>
</dbReference>
<dbReference type="RefSeq" id="WP_038497533.1">
    <property type="nucleotide sequence ID" value="NZ_BCTH01000097.1"/>
</dbReference>
<protein>
    <recommendedName>
        <fullName evidence="14">Disulfide bond formation protein B</fullName>
    </recommendedName>
    <alternativeName>
        <fullName evidence="14">Disulfide oxidoreductase</fullName>
    </alternativeName>
</protein>
<evidence type="ECO:0000256" key="3">
    <source>
        <dbReference type="ARBA" id="ARBA00022448"/>
    </source>
</evidence>
<keyword evidence="11 14" id="KW-1015">Disulfide bond</keyword>
<comment type="subcellular location">
    <subcellularLocation>
        <location evidence="1">Cell inner membrane</location>
        <topology evidence="1">Multi-pass membrane protein</topology>
    </subcellularLocation>
    <subcellularLocation>
        <location evidence="14">Cell membrane</location>
        <topology evidence="14">Multi-pass membrane protein</topology>
    </subcellularLocation>
</comment>
<evidence type="ECO:0000256" key="6">
    <source>
        <dbReference type="ARBA" id="ARBA00022692"/>
    </source>
</evidence>
<evidence type="ECO:0000256" key="11">
    <source>
        <dbReference type="ARBA" id="ARBA00023157"/>
    </source>
</evidence>
<evidence type="ECO:0000256" key="7">
    <source>
        <dbReference type="ARBA" id="ARBA00022982"/>
    </source>
</evidence>
<evidence type="ECO:0000256" key="15">
    <source>
        <dbReference type="SAM" id="Phobius"/>
    </source>
</evidence>
<dbReference type="PANTHER" id="PTHR36570:SF3">
    <property type="entry name" value="DISULFIDE BOND FORMATION PROTEIN B"/>
    <property type="match status" value="1"/>
</dbReference>
<dbReference type="HOGENOM" id="CLU_098660_1_0_4"/>
<dbReference type="OrthoDB" id="3711263at2"/>
<dbReference type="HAMAP" id="MF_00286">
    <property type="entry name" value="DsbB"/>
    <property type="match status" value="1"/>
</dbReference>
<evidence type="ECO:0000313" key="17">
    <source>
        <dbReference type="Proteomes" id="UP000027604"/>
    </source>
</evidence>
<dbReference type="EMBL" id="HG322949">
    <property type="protein sequence ID" value="CDG85777.1"/>
    <property type="molecule type" value="Genomic_DNA"/>
</dbReference>
<keyword evidence="3 14" id="KW-0813">Transport</keyword>
<evidence type="ECO:0000256" key="10">
    <source>
        <dbReference type="ARBA" id="ARBA00023136"/>
    </source>
</evidence>
<feature type="transmembrane region" description="Helical" evidence="15">
    <location>
        <begin position="63"/>
        <end position="85"/>
    </location>
</feature>
<dbReference type="InterPro" id="IPR003752">
    <property type="entry name" value="DiS_bond_form_DsbB/BdbC"/>
</dbReference>
<dbReference type="KEGG" id="jag:GJA_5180"/>
<evidence type="ECO:0000313" key="16">
    <source>
        <dbReference type="EMBL" id="CDG85777.1"/>
    </source>
</evidence>
<dbReference type="Pfam" id="PF02600">
    <property type="entry name" value="DsbB"/>
    <property type="match status" value="1"/>
</dbReference>
<feature type="disulfide bond" description="Redox-active" evidence="14">
    <location>
        <begin position="34"/>
        <end position="37"/>
    </location>
</feature>
<dbReference type="eggNOG" id="COG1495">
    <property type="taxonomic scope" value="Bacteria"/>
</dbReference>
<dbReference type="Proteomes" id="UP000027604">
    <property type="component" value="Chromosome I"/>
</dbReference>
<dbReference type="SUPFAM" id="SSF158442">
    <property type="entry name" value="DsbB-like"/>
    <property type="match status" value="1"/>
</dbReference>
<feature type="transmembrane region" description="Helical" evidence="15">
    <location>
        <begin position="38"/>
        <end position="56"/>
    </location>
</feature>
<dbReference type="GO" id="GO:0006457">
    <property type="term" value="P:protein folding"/>
    <property type="evidence" value="ECO:0007669"/>
    <property type="project" value="InterPro"/>
</dbReference>
<dbReference type="NCBIfam" id="NF002552">
    <property type="entry name" value="PRK02110.1"/>
    <property type="match status" value="1"/>
</dbReference>
<feature type="topological domain" description="Cytoplasmic" evidence="14">
    <location>
        <begin position="153"/>
        <end position="155"/>
    </location>
</feature>
<accession>W0VEL1</accession>
<gene>
    <name evidence="14" type="primary">dsbB</name>
    <name evidence="16" type="ORF">GJA_5180</name>
</gene>